<comment type="caution">
    <text evidence="1">The sequence shown here is derived from an EMBL/GenBank/DDBJ whole genome shotgun (WGS) entry which is preliminary data.</text>
</comment>
<evidence type="ECO:0000313" key="1">
    <source>
        <dbReference type="EMBL" id="KAH9478195.1"/>
    </source>
</evidence>
<dbReference type="Proteomes" id="UP000664032">
    <property type="component" value="Unassembled WGS sequence"/>
</dbReference>
<proteinExistence type="predicted"/>
<evidence type="ECO:0000313" key="2">
    <source>
        <dbReference type="Proteomes" id="UP000664032"/>
    </source>
</evidence>
<dbReference type="EMBL" id="JAFIQS020000008">
    <property type="protein sequence ID" value="KAH9478195.1"/>
    <property type="molecule type" value="Genomic_DNA"/>
</dbReference>
<organism evidence="1 2">
    <name type="scientific">Psilocybe cubensis</name>
    <name type="common">Psychedelic mushroom</name>
    <name type="synonym">Stropharia cubensis</name>
    <dbReference type="NCBI Taxonomy" id="181762"/>
    <lineage>
        <taxon>Eukaryota</taxon>
        <taxon>Fungi</taxon>
        <taxon>Dikarya</taxon>
        <taxon>Basidiomycota</taxon>
        <taxon>Agaricomycotina</taxon>
        <taxon>Agaricomycetes</taxon>
        <taxon>Agaricomycetidae</taxon>
        <taxon>Agaricales</taxon>
        <taxon>Agaricineae</taxon>
        <taxon>Strophariaceae</taxon>
        <taxon>Psilocybe</taxon>
    </lineage>
</organism>
<keyword evidence="2" id="KW-1185">Reference proteome</keyword>
<gene>
    <name evidence="1" type="ORF">JR316_0008648</name>
</gene>
<protein>
    <submittedName>
        <fullName evidence="1">Uncharacterized protein</fullName>
    </submittedName>
</protein>
<accession>A0ACB8GR41</accession>
<sequence length="83" mass="9420">MLAGVIYWAVWRVVLPKVFGYELVPRKETLEDASPMDGTAPQKIGQNPIVLSVFLRRSSGRLLGTVTQRYYNTRKVHLPEMSS</sequence>
<name>A0ACB8GR41_PSICU</name>
<reference evidence="1" key="1">
    <citation type="submission" date="2021-10" db="EMBL/GenBank/DDBJ databases">
        <title>Psilocybe cubensis genome.</title>
        <authorList>
            <person name="Mckernan K.J."/>
            <person name="Crawford S."/>
            <person name="Trippe A."/>
            <person name="Kane L.T."/>
            <person name="Mclaughlin S."/>
        </authorList>
    </citation>
    <scope>NUCLEOTIDE SEQUENCE</scope>
    <source>
        <strain evidence="1">MGC-MH-2018</strain>
    </source>
</reference>